<reference evidence="10" key="1">
    <citation type="submission" date="2016-10" db="EMBL/GenBank/DDBJ databases">
        <authorList>
            <person name="Varghese N."/>
            <person name="Submissions S."/>
        </authorList>
    </citation>
    <scope>NUCLEOTIDE SEQUENCE [LARGE SCALE GENOMIC DNA]</scope>
    <source>
        <strain evidence="10">DSM 23256</strain>
    </source>
</reference>
<dbReference type="PRINTS" id="PR01035">
    <property type="entry name" value="TCRTETA"/>
</dbReference>
<dbReference type="EMBL" id="FNBU01000011">
    <property type="protein sequence ID" value="SDF46197.1"/>
    <property type="molecule type" value="Genomic_DNA"/>
</dbReference>
<dbReference type="PANTHER" id="PTHR43414:SF1">
    <property type="entry name" value="PEPTIDE PERMEASE"/>
    <property type="match status" value="1"/>
</dbReference>
<evidence type="ECO:0000256" key="5">
    <source>
        <dbReference type="ARBA" id="ARBA00022989"/>
    </source>
</evidence>
<keyword evidence="6 7" id="KW-0472">Membrane</keyword>
<feature type="transmembrane region" description="Helical" evidence="7">
    <location>
        <begin position="106"/>
        <end position="125"/>
    </location>
</feature>
<keyword evidence="2" id="KW-0813">Transport</keyword>
<dbReference type="RefSeq" id="WP_093689900.1">
    <property type="nucleotide sequence ID" value="NZ_FNBU01000011.1"/>
</dbReference>
<dbReference type="PANTHER" id="PTHR43414">
    <property type="entry name" value="MULTIDRUG RESISTANCE PROTEIN MDTG"/>
    <property type="match status" value="1"/>
</dbReference>
<feature type="transmembrane region" description="Helical" evidence="7">
    <location>
        <begin position="137"/>
        <end position="159"/>
    </location>
</feature>
<dbReference type="Pfam" id="PF07690">
    <property type="entry name" value="MFS_1"/>
    <property type="match status" value="1"/>
</dbReference>
<evidence type="ECO:0000256" key="3">
    <source>
        <dbReference type="ARBA" id="ARBA00022475"/>
    </source>
</evidence>
<keyword evidence="4 7" id="KW-0812">Transmembrane</keyword>
<evidence type="ECO:0000256" key="7">
    <source>
        <dbReference type="SAM" id="Phobius"/>
    </source>
</evidence>
<feature type="transmembrane region" description="Helical" evidence="7">
    <location>
        <begin position="369"/>
        <end position="387"/>
    </location>
</feature>
<dbReference type="Proteomes" id="UP000243333">
    <property type="component" value="Unassembled WGS sequence"/>
</dbReference>
<dbReference type="GO" id="GO:0022857">
    <property type="term" value="F:transmembrane transporter activity"/>
    <property type="evidence" value="ECO:0007669"/>
    <property type="project" value="InterPro"/>
</dbReference>
<comment type="subcellular location">
    <subcellularLocation>
        <location evidence="1">Cell membrane</location>
        <topology evidence="1">Multi-pass membrane protein</topology>
    </subcellularLocation>
</comment>
<dbReference type="InterPro" id="IPR036259">
    <property type="entry name" value="MFS_trans_sf"/>
</dbReference>
<dbReference type="InterPro" id="IPR020846">
    <property type="entry name" value="MFS_dom"/>
</dbReference>
<feature type="transmembrane region" description="Helical" evidence="7">
    <location>
        <begin position="76"/>
        <end position="94"/>
    </location>
</feature>
<feature type="transmembrane region" description="Helical" evidence="7">
    <location>
        <begin position="7"/>
        <end position="32"/>
    </location>
</feature>
<evidence type="ECO:0000259" key="8">
    <source>
        <dbReference type="PROSITE" id="PS50850"/>
    </source>
</evidence>
<evidence type="ECO:0000256" key="6">
    <source>
        <dbReference type="ARBA" id="ARBA00023136"/>
    </source>
</evidence>
<organism evidence="9 10">
    <name type="scientific">Sporolituus thermophilus DSM 23256</name>
    <dbReference type="NCBI Taxonomy" id="1123285"/>
    <lineage>
        <taxon>Bacteria</taxon>
        <taxon>Bacillati</taxon>
        <taxon>Bacillota</taxon>
        <taxon>Negativicutes</taxon>
        <taxon>Selenomonadales</taxon>
        <taxon>Sporomusaceae</taxon>
        <taxon>Sporolituus</taxon>
    </lineage>
</organism>
<feature type="transmembrane region" description="Helical" evidence="7">
    <location>
        <begin position="165"/>
        <end position="184"/>
    </location>
</feature>
<feature type="transmembrane region" description="Helical" evidence="7">
    <location>
        <begin position="44"/>
        <end position="64"/>
    </location>
</feature>
<keyword evidence="3" id="KW-1003">Cell membrane</keyword>
<feature type="transmembrane region" description="Helical" evidence="7">
    <location>
        <begin position="205"/>
        <end position="227"/>
    </location>
</feature>
<evidence type="ECO:0000313" key="10">
    <source>
        <dbReference type="Proteomes" id="UP000243333"/>
    </source>
</evidence>
<accession>A0A1G7L9J1</accession>
<sequence length="402" mass="42898">MNWRKNLWTLWVGCIISGSCYTMLLPFLPLYLYDLGTPAATISLWSGLIFAATFFVSTIMSPFWGRQADKAGKKLMLLRAGFSLATVYLLGAFVTSPLQLFGVRLLQGFATGFVPAALAIVSASVPEEKMGFSLGLMQAATLTGSIIGPLFGGLLAHYFGIRMSFVVAAAAMLFGTMAVGLLVKEPARSGEVQSGSMVNDIKISLNNRGLCIALFLMLITQMVVMLLQPLITLHVAALQGRMEGAVLTSGVIFSLAGIAGAIAAPLWGRVGQKVGLGKILVVVFTGAGIFNGSLFFTETIWGFALLQFLFGLFIAGIQPTANTMAVFNSDAAFRGRAFGLMMSASQLGSMLGPLLGGIISTWIGIKLTFLYAGLFLISMGILLWSRYNWGNIRVSARQSSSM</sequence>
<feature type="transmembrane region" description="Helical" evidence="7">
    <location>
        <begin position="338"/>
        <end position="363"/>
    </location>
</feature>
<dbReference type="OrthoDB" id="65739at2"/>
<dbReference type="STRING" id="1123285.SAMN05660235_01685"/>
<dbReference type="InterPro" id="IPR001958">
    <property type="entry name" value="Tet-R_TetA/multi-R_MdtG-like"/>
</dbReference>
<feature type="transmembrane region" description="Helical" evidence="7">
    <location>
        <begin position="275"/>
        <end position="294"/>
    </location>
</feature>
<dbReference type="InterPro" id="IPR011701">
    <property type="entry name" value="MFS"/>
</dbReference>
<dbReference type="Gene3D" id="1.20.1250.20">
    <property type="entry name" value="MFS general substrate transporter like domains"/>
    <property type="match status" value="2"/>
</dbReference>
<proteinExistence type="predicted"/>
<dbReference type="PROSITE" id="PS51257">
    <property type="entry name" value="PROKAR_LIPOPROTEIN"/>
    <property type="match status" value="1"/>
</dbReference>
<evidence type="ECO:0000256" key="2">
    <source>
        <dbReference type="ARBA" id="ARBA00022448"/>
    </source>
</evidence>
<evidence type="ECO:0000256" key="1">
    <source>
        <dbReference type="ARBA" id="ARBA00004651"/>
    </source>
</evidence>
<protein>
    <submittedName>
        <fullName evidence="9">MFS transporter, DHA1 family, multidrug resistance protein</fullName>
    </submittedName>
</protein>
<gene>
    <name evidence="9" type="ORF">SAMN05660235_01685</name>
</gene>
<keyword evidence="5 7" id="KW-1133">Transmembrane helix</keyword>
<dbReference type="GO" id="GO:0005886">
    <property type="term" value="C:plasma membrane"/>
    <property type="evidence" value="ECO:0007669"/>
    <property type="project" value="UniProtKB-SubCell"/>
</dbReference>
<dbReference type="AlphaFoldDB" id="A0A1G7L9J1"/>
<dbReference type="SUPFAM" id="SSF103473">
    <property type="entry name" value="MFS general substrate transporter"/>
    <property type="match status" value="1"/>
</dbReference>
<feature type="transmembrane region" description="Helical" evidence="7">
    <location>
        <begin position="247"/>
        <end position="268"/>
    </location>
</feature>
<dbReference type="PROSITE" id="PS50850">
    <property type="entry name" value="MFS"/>
    <property type="match status" value="1"/>
</dbReference>
<evidence type="ECO:0000256" key="4">
    <source>
        <dbReference type="ARBA" id="ARBA00022692"/>
    </source>
</evidence>
<evidence type="ECO:0000313" key="9">
    <source>
        <dbReference type="EMBL" id="SDF46197.1"/>
    </source>
</evidence>
<feature type="transmembrane region" description="Helical" evidence="7">
    <location>
        <begin position="300"/>
        <end position="317"/>
    </location>
</feature>
<name>A0A1G7L9J1_9FIRM</name>
<feature type="domain" description="Major facilitator superfamily (MFS) profile" evidence="8">
    <location>
        <begin position="6"/>
        <end position="391"/>
    </location>
</feature>
<keyword evidence="10" id="KW-1185">Reference proteome</keyword>